<protein>
    <submittedName>
        <fullName evidence="5">Tetratricopeptide repeat protein</fullName>
    </submittedName>
</protein>
<dbReference type="RefSeq" id="WP_236458200.1">
    <property type="nucleotide sequence ID" value="NZ_CBCSGE010000049.1"/>
</dbReference>
<dbReference type="InterPro" id="IPR011990">
    <property type="entry name" value="TPR-like_helical_dom_sf"/>
</dbReference>
<dbReference type="EMBL" id="JBHMEY010000004">
    <property type="protein sequence ID" value="MFB9095203.1"/>
    <property type="molecule type" value="Genomic_DNA"/>
</dbReference>
<sequence length="266" mass="30860">MKNKILIVSFFLTFQLFAQSVFDKAYNEFLNYNNKKADSLLNISIELKENVAKCYQYKAIINIDEFKLEEAKLNIDIFFALDPKDAQVYSLYGQYYLYKKEYKKALEYYNKSIKMDSSNSDAFGDRGMVKCFLDDLDGSMQDFNTAISMDPNNENHYSNRGYTEIIMNKLEDALKDFDKSLSLSPNQKAYANKAIVLIIKEDYIGAIHNLNNSLGFFEMDPIVLYQRGLCYERINALEKACNDYKLSNSIYKNDQASEGILRLKCK</sequence>
<feature type="signal peptide" evidence="4">
    <location>
        <begin position="1"/>
        <end position="18"/>
    </location>
</feature>
<dbReference type="Proteomes" id="UP001589607">
    <property type="component" value="Unassembled WGS sequence"/>
</dbReference>
<dbReference type="InterPro" id="IPR013105">
    <property type="entry name" value="TPR_2"/>
</dbReference>
<dbReference type="PROSITE" id="PS50005">
    <property type="entry name" value="TPR"/>
    <property type="match status" value="3"/>
</dbReference>
<proteinExistence type="predicted"/>
<keyword evidence="1" id="KW-0677">Repeat</keyword>
<dbReference type="SMART" id="SM00028">
    <property type="entry name" value="TPR"/>
    <property type="match status" value="4"/>
</dbReference>
<dbReference type="InterPro" id="IPR019734">
    <property type="entry name" value="TPR_rpt"/>
</dbReference>
<dbReference type="PROSITE" id="PS50293">
    <property type="entry name" value="TPR_REGION"/>
    <property type="match status" value="1"/>
</dbReference>
<evidence type="ECO:0000313" key="6">
    <source>
        <dbReference type="Proteomes" id="UP001589607"/>
    </source>
</evidence>
<organism evidence="5 6">
    <name type="scientific">Flavobacterium jumunjinense</name>
    <dbReference type="NCBI Taxonomy" id="998845"/>
    <lineage>
        <taxon>Bacteria</taxon>
        <taxon>Pseudomonadati</taxon>
        <taxon>Bacteroidota</taxon>
        <taxon>Flavobacteriia</taxon>
        <taxon>Flavobacteriales</taxon>
        <taxon>Flavobacteriaceae</taxon>
        <taxon>Flavobacterium</taxon>
    </lineage>
</organism>
<dbReference type="Gene3D" id="1.25.40.10">
    <property type="entry name" value="Tetratricopeptide repeat domain"/>
    <property type="match status" value="2"/>
</dbReference>
<dbReference type="PANTHER" id="PTHR44858">
    <property type="entry name" value="TETRATRICOPEPTIDE REPEAT PROTEIN 6"/>
    <property type="match status" value="1"/>
</dbReference>
<feature type="repeat" description="TPR" evidence="3">
    <location>
        <begin position="86"/>
        <end position="119"/>
    </location>
</feature>
<dbReference type="Pfam" id="PF07719">
    <property type="entry name" value="TPR_2"/>
    <property type="match status" value="1"/>
</dbReference>
<dbReference type="PANTHER" id="PTHR44858:SF1">
    <property type="entry name" value="UDP-N-ACETYLGLUCOSAMINE--PEPTIDE N-ACETYLGLUCOSAMINYLTRANSFERASE SPINDLY-RELATED"/>
    <property type="match status" value="1"/>
</dbReference>
<feature type="repeat" description="TPR" evidence="3">
    <location>
        <begin position="120"/>
        <end position="153"/>
    </location>
</feature>
<accession>A0ABV5GIJ6</accession>
<evidence type="ECO:0000256" key="4">
    <source>
        <dbReference type="SAM" id="SignalP"/>
    </source>
</evidence>
<comment type="caution">
    <text evidence="5">The sequence shown here is derived from an EMBL/GenBank/DDBJ whole genome shotgun (WGS) entry which is preliminary data.</text>
</comment>
<reference evidence="5 6" key="1">
    <citation type="submission" date="2024-09" db="EMBL/GenBank/DDBJ databases">
        <authorList>
            <person name="Sun Q."/>
            <person name="Mori K."/>
        </authorList>
    </citation>
    <scope>NUCLEOTIDE SEQUENCE [LARGE SCALE GENOMIC DNA]</scope>
    <source>
        <strain evidence="5 6">CECT 7955</strain>
    </source>
</reference>
<keyword evidence="2 3" id="KW-0802">TPR repeat</keyword>
<feature type="chain" id="PRO_5047066117" evidence="4">
    <location>
        <begin position="19"/>
        <end position="266"/>
    </location>
</feature>
<dbReference type="InterPro" id="IPR050498">
    <property type="entry name" value="Ycf3"/>
</dbReference>
<keyword evidence="6" id="KW-1185">Reference proteome</keyword>
<evidence type="ECO:0000313" key="5">
    <source>
        <dbReference type="EMBL" id="MFB9095203.1"/>
    </source>
</evidence>
<evidence type="ECO:0000256" key="2">
    <source>
        <dbReference type="ARBA" id="ARBA00022803"/>
    </source>
</evidence>
<evidence type="ECO:0000256" key="3">
    <source>
        <dbReference type="PROSITE-ProRule" id="PRU00339"/>
    </source>
</evidence>
<dbReference type="SUPFAM" id="SSF48452">
    <property type="entry name" value="TPR-like"/>
    <property type="match status" value="1"/>
</dbReference>
<feature type="repeat" description="TPR" evidence="3">
    <location>
        <begin position="154"/>
        <end position="187"/>
    </location>
</feature>
<name>A0ABV5GIJ6_9FLAO</name>
<gene>
    <name evidence="5" type="ORF">ACFFVF_01630</name>
</gene>
<keyword evidence="4" id="KW-0732">Signal</keyword>
<dbReference type="Pfam" id="PF13181">
    <property type="entry name" value="TPR_8"/>
    <property type="match status" value="1"/>
</dbReference>
<evidence type="ECO:0000256" key="1">
    <source>
        <dbReference type="ARBA" id="ARBA00022737"/>
    </source>
</evidence>